<proteinExistence type="predicted"/>
<comment type="caution">
    <text evidence="2">The sequence shown here is derived from an EMBL/GenBank/DDBJ whole genome shotgun (WGS) entry which is preliminary data.</text>
</comment>
<evidence type="ECO:0008006" key="4">
    <source>
        <dbReference type="Google" id="ProtNLM"/>
    </source>
</evidence>
<dbReference type="Proteomes" id="UP000440578">
    <property type="component" value="Unassembled WGS sequence"/>
</dbReference>
<accession>A0A6A4VF11</accession>
<feature type="region of interest" description="Disordered" evidence="1">
    <location>
        <begin position="697"/>
        <end position="771"/>
    </location>
</feature>
<sequence length="1007" mass="110720">MLYTHCHFPDDTCDVNAHQNPMHCADCLRHARDMANRRLVCGVTHLIRATLWSGCDLGKVFDSLHIMPCFLVAVQDFKASPSKTSDINQLIWKMCDFGPNQRSSMRQLHALTLSSTVQGHREGSIREVMLIACDELGKKISERMMNRVMPYRPHEYEPMLQMAAKELRLEAEVEYDSGWMAQGPLPPMPPQRLQLTPTWPALLTGAHQATLDWRRCVADPAGAVRTLSVKGRRAPDDMAKEACTQRTGGPEATDATCAHDHAGKMQCSVLRTLRDIRFAERVLQGCTEPGVISIHASMVNVLRECWLPYLLSVDRVFRGRPATDPRYAQHNVVLDGCRAWLETNLTSLYKQRSKVGSGRMLRFDRSWMKADALLKPDSTLCRTVSFSQACDMHLDMMKRLMDVLVLVRTRLPPIVEKGCEVHPAPLELLERMETGAVLLLKPFIAYRDGKQSRHLVDVSELDPQVALALDIYGWLGLVKGMVESAADILEPYTAPSEQLTEVTNRALKAYSNALRGGSLIEFLALRPAHAVPLQLAVTAHLRRDAASLNAVITHAGEKTCTPQFIAMPTIASIAACSMTDVWKIPDEWLVRLHQVRRVLLSTPRPHLLDSTLVQLDYQLDCAAEQLPDLPTFDGPEDMSGAGMFTTGLEVNSMKFADHMVELTEHVLNYHAAMKTAFYLSHNGHVFPDRRFFVKPSNPASASKPEPVFPYGKWPPYGTDSEPTVLTDGNSKTTPETDKDAKGDGSPASSISTQIGGIPAASRATSQDGTQSEVMKWAAANIVKVRRGASRSGGPAAGGASGPPMETVQGKPADPAVTAMERLSRELENLLLSADHLRDIPEEPLEPAQLERVGRRAGRLSDGVQQLPEGPLRDAALQLVSCVQGAVAPPPASKRSRKRAAKKARPIAGSDMSVVETCLAKLTSVLTERGVPVAESPTPESSSDSEELDEADAAALRSCSFCERRERTPGAFELCSLCVADEVSSPRAYCGKACQTDDWEVGHWEDHN</sequence>
<evidence type="ECO:0000256" key="1">
    <source>
        <dbReference type="SAM" id="MobiDB-lite"/>
    </source>
</evidence>
<dbReference type="OrthoDB" id="10690204at2759"/>
<feature type="region of interest" description="Disordered" evidence="1">
    <location>
        <begin position="785"/>
        <end position="813"/>
    </location>
</feature>
<feature type="compositionally biased region" description="Polar residues" evidence="1">
    <location>
        <begin position="720"/>
        <end position="733"/>
    </location>
</feature>
<name>A0A6A4VF11_AMPAM</name>
<reference evidence="2 3" key="1">
    <citation type="submission" date="2019-07" db="EMBL/GenBank/DDBJ databases">
        <title>Draft genome assembly of a fouling barnacle, Amphibalanus amphitrite (Darwin, 1854): The first reference genome for Thecostraca.</title>
        <authorList>
            <person name="Kim W."/>
        </authorList>
    </citation>
    <scope>NUCLEOTIDE SEQUENCE [LARGE SCALE GENOMIC DNA]</scope>
    <source>
        <strain evidence="2">SNU_AA5</strain>
        <tissue evidence="2">Soma without cirri and trophi</tissue>
    </source>
</reference>
<protein>
    <recommendedName>
        <fullName evidence="4">MYND-type domain-containing protein</fullName>
    </recommendedName>
</protein>
<gene>
    <name evidence="2" type="ORF">FJT64_011624</name>
</gene>
<dbReference type="AlphaFoldDB" id="A0A6A4VF11"/>
<evidence type="ECO:0000313" key="3">
    <source>
        <dbReference type="Proteomes" id="UP000440578"/>
    </source>
</evidence>
<feature type="region of interest" description="Disordered" evidence="1">
    <location>
        <begin position="929"/>
        <end position="948"/>
    </location>
</feature>
<keyword evidence="3" id="KW-1185">Reference proteome</keyword>
<dbReference type="EMBL" id="VIIS01001977">
    <property type="protein sequence ID" value="KAF0290154.1"/>
    <property type="molecule type" value="Genomic_DNA"/>
</dbReference>
<evidence type="ECO:0000313" key="2">
    <source>
        <dbReference type="EMBL" id="KAF0290154.1"/>
    </source>
</evidence>
<feature type="compositionally biased region" description="Polar residues" evidence="1">
    <location>
        <begin position="762"/>
        <end position="771"/>
    </location>
</feature>
<organism evidence="2 3">
    <name type="scientific">Amphibalanus amphitrite</name>
    <name type="common">Striped barnacle</name>
    <name type="synonym">Balanus amphitrite</name>
    <dbReference type="NCBI Taxonomy" id="1232801"/>
    <lineage>
        <taxon>Eukaryota</taxon>
        <taxon>Metazoa</taxon>
        <taxon>Ecdysozoa</taxon>
        <taxon>Arthropoda</taxon>
        <taxon>Crustacea</taxon>
        <taxon>Multicrustacea</taxon>
        <taxon>Cirripedia</taxon>
        <taxon>Thoracica</taxon>
        <taxon>Thoracicalcarea</taxon>
        <taxon>Balanomorpha</taxon>
        <taxon>Balanoidea</taxon>
        <taxon>Balanidae</taxon>
        <taxon>Amphibalaninae</taxon>
        <taxon>Amphibalanus</taxon>
    </lineage>
</organism>